<dbReference type="InterPro" id="IPR003018">
    <property type="entry name" value="GAF"/>
</dbReference>
<dbReference type="Pfam" id="PF01590">
    <property type="entry name" value="GAF"/>
    <property type="match status" value="1"/>
</dbReference>
<dbReference type="Gene3D" id="3.30.70.270">
    <property type="match status" value="1"/>
</dbReference>
<gene>
    <name evidence="2" type="ORF">GCM10008960_38760</name>
</gene>
<dbReference type="InterPro" id="IPR000160">
    <property type="entry name" value="GGDEF_dom"/>
</dbReference>
<dbReference type="Proteomes" id="UP000644548">
    <property type="component" value="Unassembled WGS sequence"/>
</dbReference>
<dbReference type="NCBIfam" id="TIGR00254">
    <property type="entry name" value="GGDEF"/>
    <property type="match status" value="1"/>
</dbReference>
<dbReference type="InterPro" id="IPR029787">
    <property type="entry name" value="Nucleotide_cyclase"/>
</dbReference>
<dbReference type="PANTHER" id="PTHR45138">
    <property type="entry name" value="REGULATORY COMPONENTS OF SENSORY TRANSDUCTION SYSTEM"/>
    <property type="match status" value="1"/>
</dbReference>
<dbReference type="InterPro" id="IPR050469">
    <property type="entry name" value="Diguanylate_Cyclase"/>
</dbReference>
<dbReference type="Pfam" id="PF00990">
    <property type="entry name" value="GGDEF"/>
    <property type="match status" value="1"/>
</dbReference>
<dbReference type="EMBL" id="BMQN01000022">
    <property type="protein sequence ID" value="GGS08659.1"/>
    <property type="molecule type" value="Genomic_DNA"/>
</dbReference>
<evidence type="ECO:0000313" key="3">
    <source>
        <dbReference type="Proteomes" id="UP000644548"/>
    </source>
</evidence>
<sequence length="451" mass="49031">MLSSHDASIRQPSNVSLLRFRISADAVSSVTAKGNVAPRADDGLDVLCQHLLLDTPDAPAVQRPLTWAQTLLPDHRVKITALDAASHLAGPAEPLTGLGGTTLAALHAEGPLLTPAQRQILRGAAQALTDSVTRYVLHDQLAQATTFTAAMTDIHALSADQHTPTETAAAAMIVLHRSMRVDWSGLLHVQDGHLTLVTDASTPRGEHLTALLTRRLAFGEPLMLPTTNTFHDDYTDSDGAIDHLLNAGVRSAAWLPLRTDGDQDQFVLLLTRQDEPAIWTAQEQRLLSSAARSVSIALERDAAMQHLERLAQTDPLTGLGNRRALDETLQTLEGQAFTLGFIDLNGMKRINDEHGHASGDDLLRTFARHLRHDTVRAFRLGGDEYALLDRDGTPDRLQHLTDHAVRATQAAGFPITAALGTADVPTDTRSPSRALRLADTRMYTHKRDDDR</sequence>
<comment type="caution">
    <text evidence="2">The sequence shown here is derived from an EMBL/GenBank/DDBJ whole genome shotgun (WGS) entry which is preliminary data.</text>
</comment>
<dbReference type="CDD" id="cd01949">
    <property type="entry name" value="GGDEF"/>
    <property type="match status" value="1"/>
</dbReference>
<feature type="domain" description="GGDEF" evidence="1">
    <location>
        <begin position="335"/>
        <end position="451"/>
    </location>
</feature>
<protein>
    <recommendedName>
        <fullName evidence="1">GGDEF domain-containing protein</fullName>
    </recommendedName>
</protein>
<dbReference type="PANTHER" id="PTHR45138:SF9">
    <property type="entry name" value="DIGUANYLATE CYCLASE DGCM-RELATED"/>
    <property type="match status" value="1"/>
</dbReference>
<dbReference type="InterPro" id="IPR029016">
    <property type="entry name" value="GAF-like_dom_sf"/>
</dbReference>
<proteinExistence type="predicted"/>
<evidence type="ECO:0000259" key="1">
    <source>
        <dbReference type="PROSITE" id="PS50887"/>
    </source>
</evidence>
<organism evidence="2 3">
    <name type="scientific">Deinococcus sedimenti</name>
    <dbReference type="NCBI Taxonomy" id="1867090"/>
    <lineage>
        <taxon>Bacteria</taxon>
        <taxon>Thermotogati</taxon>
        <taxon>Deinococcota</taxon>
        <taxon>Deinococci</taxon>
        <taxon>Deinococcales</taxon>
        <taxon>Deinococcaceae</taxon>
        <taxon>Deinococcus</taxon>
    </lineage>
</organism>
<evidence type="ECO:0000313" key="2">
    <source>
        <dbReference type="EMBL" id="GGS08659.1"/>
    </source>
</evidence>
<dbReference type="PROSITE" id="PS50887">
    <property type="entry name" value="GGDEF"/>
    <property type="match status" value="1"/>
</dbReference>
<keyword evidence="3" id="KW-1185">Reference proteome</keyword>
<dbReference type="SUPFAM" id="SSF55781">
    <property type="entry name" value="GAF domain-like"/>
    <property type="match status" value="1"/>
</dbReference>
<dbReference type="RefSeq" id="WP_189074786.1">
    <property type="nucleotide sequence ID" value="NZ_BMQN01000022.1"/>
</dbReference>
<accession>A0ABQ2S8P0</accession>
<dbReference type="SUPFAM" id="SSF55073">
    <property type="entry name" value="Nucleotide cyclase"/>
    <property type="match status" value="1"/>
</dbReference>
<reference evidence="3" key="1">
    <citation type="journal article" date="2019" name="Int. J. Syst. Evol. Microbiol.">
        <title>The Global Catalogue of Microorganisms (GCM) 10K type strain sequencing project: providing services to taxonomists for standard genome sequencing and annotation.</title>
        <authorList>
            <consortium name="The Broad Institute Genomics Platform"/>
            <consortium name="The Broad Institute Genome Sequencing Center for Infectious Disease"/>
            <person name="Wu L."/>
            <person name="Ma J."/>
        </authorList>
    </citation>
    <scope>NUCLEOTIDE SEQUENCE [LARGE SCALE GENOMIC DNA]</scope>
    <source>
        <strain evidence="3">JCM 31405</strain>
    </source>
</reference>
<dbReference type="SMART" id="SM00267">
    <property type="entry name" value="GGDEF"/>
    <property type="match status" value="1"/>
</dbReference>
<dbReference type="SMART" id="SM00065">
    <property type="entry name" value="GAF"/>
    <property type="match status" value="1"/>
</dbReference>
<dbReference type="InterPro" id="IPR043128">
    <property type="entry name" value="Rev_trsase/Diguanyl_cyclase"/>
</dbReference>
<dbReference type="Gene3D" id="3.30.450.40">
    <property type="match status" value="1"/>
</dbReference>
<name>A0ABQ2S8P0_9DEIO</name>